<evidence type="ECO:0000256" key="4">
    <source>
        <dbReference type="ARBA" id="ARBA00023128"/>
    </source>
</evidence>
<accession>A0A819CX93</accession>
<dbReference type="PANTHER" id="PTHR21396">
    <property type="entry name" value="39S RIBOSOMAL PROTEIN L43"/>
    <property type="match status" value="1"/>
</dbReference>
<proteinExistence type="inferred from homology"/>
<comment type="subcellular location">
    <subcellularLocation>
        <location evidence="1">Mitochondrion</location>
    </subcellularLocation>
</comment>
<evidence type="ECO:0000313" key="9">
    <source>
        <dbReference type="Proteomes" id="UP000663842"/>
    </source>
</evidence>
<dbReference type="GO" id="GO:0032543">
    <property type="term" value="P:mitochondrial translation"/>
    <property type="evidence" value="ECO:0007669"/>
    <property type="project" value="InterPro"/>
</dbReference>
<dbReference type="Gene3D" id="3.80.10.10">
    <property type="entry name" value="Ribonuclease Inhibitor"/>
    <property type="match status" value="1"/>
</dbReference>
<keyword evidence="5" id="KW-0687">Ribonucleoprotein</keyword>
<dbReference type="EMBL" id="CAJOBF010000487">
    <property type="protein sequence ID" value="CAF3824982.1"/>
    <property type="molecule type" value="Genomic_DNA"/>
</dbReference>
<dbReference type="SMART" id="SM00916">
    <property type="entry name" value="L51_S25_CI-B8"/>
    <property type="match status" value="1"/>
</dbReference>
<evidence type="ECO:0000256" key="2">
    <source>
        <dbReference type="ARBA" id="ARBA00006073"/>
    </source>
</evidence>
<dbReference type="Gene3D" id="3.40.30.10">
    <property type="entry name" value="Glutaredoxin"/>
    <property type="match status" value="1"/>
</dbReference>
<dbReference type="SUPFAM" id="SSF52047">
    <property type="entry name" value="RNI-like"/>
    <property type="match status" value="1"/>
</dbReference>
<gene>
    <name evidence="8" type="ORF">UXM345_LOCUS6232</name>
</gene>
<evidence type="ECO:0000256" key="3">
    <source>
        <dbReference type="ARBA" id="ARBA00022980"/>
    </source>
</evidence>
<dbReference type="InterPro" id="IPR036249">
    <property type="entry name" value="Thioredoxin-like_sf"/>
</dbReference>
<dbReference type="GO" id="GO:0005762">
    <property type="term" value="C:mitochondrial large ribosomal subunit"/>
    <property type="evidence" value="ECO:0007669"/>
    <property type="project" value="TreeGrafter"/>
</dbReference>
<dbReference type="Proteomes" id="UP000663842">
    <property type="component" value="Unassembled WGS sequence"/>
</dbReference>
<comment type="similarity">
    <text evidence="2">Belongs to the mitochondrion-specific ribosomal protein mL43 family.</text>
</comment>
<name>A0A819CX93_9BILA</name>
<dbReference type="InterPro" id="IPR001810">
    <property type="entry name" value="F-box_dom"/>
</dbReference>
<reference evidence="8" key="1">
    <citation type="submission" date="2021-02" db="EMBL/GenBank/DDBJ databases">
        <authorList>
            <person name="Nowell W R."/>
        </authorList>
    </citation>
    <scope>NUCLEOTIDE SEQUENCE</scope>
</reference>
<evidence type="ECO:0000313" key="8">
    <source>
        <dbReference type="EMBL" id="CAF3824982.1"/>
    </source>
</evidence>
<sequence>MTNNVFLFESLPNEIIIELFKYLEARDLIQAFYHLNSRFNCLIRSLTHLIYSTNKNDNCILSYSFIYTLVINTKIEDKLSCFPNIHRIVLDYVTDDLITQFNSQALPYLEYLSVSHKVSPFYMPDLRGKIFSNEFPNLKSCYISRMKPAYTLREWTRSPSLRFLKLNDIDASIYTSILLACPNLYYLKFRLPERSKIESNIMLHSNLKRLLINLNHDEWPWDDNVLDGYLACVPNLEKLRINRSVSVDSNVMNFFQHYDWLLPTISKRLLMSQFLRRITSLPIQSIRSFHSFDEVTPAKYISTRLKNGVGSRYVCQLQRLTIQVCKEFRTSFGTRDWIANDLIKFAREHPYVVVYVQPRRHRAPNLVGEYLAGDRQWIPLSNCDREKVNWWIHSLLTQKGDPQWRLLKQMHTDSPSVQGIWTPFTNKPIDRITRTYPDKDLTEMEYPQITATQQIQELFEQQKLNKTS</sequence>
<protein>
    <recommendedName>
        <fullName evidence="6">Large ribosomal subunit protein mL43</fullName>
    </recommendedName>
</protein>
<keyword evidence="3" id="KW-0689">Ribosomal protein</keyword>
<dbReference type="AlphaFoldDB" id="A0A819CX93"/>
<dbReference type="PROSITE" id="PS50181">
    <property type="entry name" value="FBOX"/>
    <property type="match status" value="1"/>
</dbReference>
<dbReference type="InterPro" id="IPR039927">
    <property type="entry name" value="Ribosomal_mL43"/>
</dbReference>
<dbReference type="PANTHER" id="PTHR21396:SF2">
    <property type="entry name" value="LARGE RIBOSOMAL SUBUNIT PROTEIN ML43"/>
    <property type="match status" value="1"/>
</dbReference>
<dbReference type="InterPro" id="IPR007741">
    <property type="entry name" value="Ribosomal_mL43/mS25/NADH_DH"/>
</dbReference>
<dbReference type="InterPro" id="IPR032675">
    <property type="entry name" value="LRR_dom_sf"/>
</dbReference>
<dbReference type="SUPFAM" id="SSF52833">
    <property type="entry name" value="Thioredoxin-like"/>
    <property type="match status" value="1"/>
</dbReference>
<dbReference type="GO" id="GO:0003735">
    <property type="term" value="F:structural constituent of ribosome"/>
    <property type="evidence" value="ECO:0007669"/>
    <property type="project" value="InterPro"/>
</dbReference>
<evidence type="ECO:0000256" key="6">
    <source>
        <dbReference type="ARBA" id="ARBA00035188"/>
    </source>
</evidence>
<dbReference type="SUPFAM" id="SSF81383">
    <property type="entry name" value="F-box domain"/>
    <property type="match status" value="1"/>
</dbReference>
<feature type="domain" description="F-box" evidence="7">
    <location>
        <begin position="5"/>
        <end position="54"/>
    </location>
</feature>
<dbReference type="InterPro" id="IPR036047">
    <property type="entry name" value="F-box-like_dom_sf"/>
</dbReference>
<keyword evidence="4" id="KW-0496">Mitochondrion</keyword>
<organism evidence="8 9">
    <name type="scientific">Rotaria magnacalcarata</name>
    <dbReference type="NCBI Taxonomy" id="392030"/>
    <lineage>
        <taxon>Eukaryota</taxon>
        <taxon>Metazoa</taxon>
        <taxon>Spiralia</taxon>
        <taxon>Gnathifera</taxon>
        <taxon>Rotifera</taxon>
        <taxon>Eurotatoria</taxon>
        <taxon>Bdelloidea</taxon>
        <taxon>Philodinida</taxon>
        <taxon>Philodinidae</taxon>
        <taxon>Rotaria</taxon>
    </lineage>
</organism>
<evidence type="ECO:0000256" key="5">
    <source>
        <dbReference type="ARBA" id="ARBA00023274"/>
    </source>
</evidence>
<evidence type="ECO:0000259" key="7">
    <source>
        <dbReference type="PROSITE" id="PS50181"/>
    </source>
</evidence>
<comment type="caution">
    <text evidence="8">The sequence shown here is derived from an EMBL/GenBank/DDBJ whole genome shotgun (WGS) entry which is preliminary data.</text>
</comment>
<evidence type="ECO:0000256" key="1">
    <source>
        <dbReference type="ARBA" id="ARBA00004173"/>
    </source>
</evidence>